<dbReference type="Gene3D" id="2.130.10.10">
    <property type="entry name" value="YVTN repeat-like/Quinoprotein amine dehydrogenase"/>
    <property type="match status" value="2"/>
</dbReference>
<evidence type="ECO:0000256" key="2">
    <source>
        <dbReference type="ARBA" id="ARBA00022574"/>
    </source>
</evidence>
<dbReference type="Proteomes" id="UP000245383">
    <property type="component" value="Unassembled WGS sequence"/>
</dbReference>
<dbReference type="InterPro" id="IPR015943">
    <property type="entry name" value="WD40/YVTN_repeat-like_dom_sf"/>
</dbReference>
<evidence type="ECO:0000256" key="5">
    <source>
        <dbReference type="SAM" id="MobiDB-lite"/>
    </source>
</evidence>
<evidence type="ECO:0000256" key="4">
    <source>
        <dbReference type="PROSITE-ProRule" id="PRU00221"/>
    </source>
</evidence>
<accession>A0A2T9YS22</accession>
<evidence type="ECO:0000313" key="6">
    <source>
        <dbReference type="EMBL" id="PVU95148.1"/>
    </source>
</evidence>
<keyword evidence="2 4" id="KW-0853">WD repeat</keyword>
<keyword evidence="7" id="KW-1185">Reference proteome</keyword>
<dbReference type="InterPro" id="IPR001680">
    <property type="entry name" value="WD40_rpt"/>
</dbReference>
<dbReference type="InterPro" id="IPR020472">
    <property type="entry name" value="WD40_PAC1"/>
</dbReference>
<dbReference type="SUPFAM" id="SSF50978">
    <property type="entry name" value="WD40 repeat-like"/>
    <property type="match status" value="1"/>
</dbReference>
<evidence type="ECO:0000256" key="1">
    <source>
        <dbReference type="ARBA" id="ARBA00006917"/>
    </source>
</evidence>
<feature type="repeat" description="WD" evidence="4">
    <location>
        <begin position="121"/>
        <end position="140"/>
    </location>
</feature>
<protein>
    <submittedName>
        <fullName evidence="6">Uncharacterized protein</fullName>
    </submittedName>
</protein>
<dbReference type="PANTHER" id="PTHR19862:SF14">
    <property type="entry name" value="WD REPEAT-CONTAINING PROTEIN 48"/>
    <property type="match status" value="1"/>
</dbReference>
<comment type="similarity">
    <text evidence="1">Belongs to the WD repeat WDR48 family.</text>
</comment>
<evidence type="ECO:0000256" key="3">
    <source>
        <dbReference type="ARBA" id="ARBA00022737"/>
    </source>
</evidence>
<sequence>MSIPFSPPLALKAPTAARPHRFQYDFTSTPVLNSTNVKPEQVSKTVKRSLAYTIPLEYASTNSAPPNKHEKETSFNLNNIHSSSNKCGHILSVTSLATTDCNPNFNLSSDFQNDAEPYNYSQFLYTGGRDGTVKLWSIESNLTESGNSTEPQRVIKNLASSTHHNDWINSIISINGGRTVVSGSSDLSIRAWTPFSEDGGSIETIGSHSDYVKTLTYCQDHNKILSGGLDSTIKIWDANIAGTSTLWLYDMRTNSHTGRLSGHTDFITSVLVSENGEYLLSGSSDATIKLWSLKSKKCILTFSCHDSSVWSLFSNDPTLSTFYSGDKNGNLFKTKHKSQTATDISILIGKEKKSILEILPEHDENHLWTANFGLGFNCWKNITDNHFDKKVEYIQKELFNTNDLSEKPDDLKLGQFIEPVYSEPVMSVLGPAGLKKHIVLQNKRQVLAINTDDEISLWDLISAKCVKIFEKEWGTDLESIAGSLNNPPQNLPSWCSVDTKIGLLTIKMEMSQIWDTEVYADQLDELTNQDRINLLDNGCERINIGLWVIKNLLKNFDILDFLYDNDSLKFANSVNSWVANFPDGGELTLESIIAEYSNKITFDLSRVQIAEPVEKPVELPSAANEKSKSMGLFRSATTGDQDKQNPTYKGIGKLFSWKYKKSKVEKKAFSEIPVSESLRNKLAVEESIIDTLKDEKNNADPTETNSNPKFYSQCSEVQKNLICFLSSKAQSQTITNNKILYYPTVELSSNLKMLIFEEVSNGSVPYCIYSSTIANAKTNHSSFSFRKISGSHKLTLGLCLPSWIPEFFICNKYPISYKPPSHLQFTLRPYSLSLLQLRSLGSEHTNLSAHPMLRAAKLSLYIAEQLNLQLPPELYIKSLVKKIKEIQTMDTTNIKSGSINVETSVTDQLLQSNNNNIAAKKSILELALEDLGEYPAIEERVALRVLCKLPNYQIPELLKPILAMLSERYPLYCQNPIVSSQSKNSELNSQSFYNAESSANKSAKDHHGSELLYEKSQSENHDSSLHDTNENNTTHLMASKPLDSFNCSDAYSNFSASQLDKTKNQNLNNLSFIWIEILCRGKKLDPLTTLGTIRSSIWKSSQEIEITYNWKSFIIDRLGDSMNSS</sequence>
<proteinExistence type="inferred from homology"/>
<dbReference type="GO" id="GO:0043130">
    <property type="term" value="F:ubiquitin binding"/>
    <property type="evidence" value="ECO:0007669"/>
    <property type="project" value="TreeGrafter"/>
</dbReference>
<name>A0A2T9YS22_9FUNG</name>
<dbReference type="GO" id="GO:0000724">
    <property type="term" value="P:double-strand break repair via homologous recombination"/>
    <property type="evidence" value="ECO:0007669"/>
    <property type="project" value="TreeGrafter"/>
</dbReference>
<gene>
    <name evidence="6" type="ORF">BB561_002033</name>
</gene>
<dbReference type="Pfam" id="PF11816">
    <property type="entry name" value="DUF3337"/>
    <property type="match status" value="1"/>
</dbReference>
<dbReference type="EMBL" id="MBFR01000064">
    <property type="protein sequence ID" value="PVU95148.1"/>
    <property type="molecule type" value="Genomic_DNA"/>
</dbReference>
<dbReference type="PROSITE" id="PS50294">
    <property type="entry name" value="WD_REPEATS_REGION"/>
    <property type="match status" value="2"/>
</dbReference>
<dbReference type="PRINTS" id="PR00320">
    <property type="entry name" value="GPROTEINBRPT"/>
</dbReference>
<dbReference type="OrthoDB" id="2421129at2759"/>
<feature type="region of interest" description="Disordered" evidence="5">
    <location>
        <begin position="996"/>
        <end position="1035"/>
    </location>
</feature>
<dbReference type="InterPro" id="IPR036322">
    <property type="entry name" value="WD40_repeat_dom_sf"/>
</dbReference>
<comment type="caution">
    <text evidence="6">The sequence shown here is derived from an EMBL/GenBank/DDBJ whole genome shotgun (WGS) entry which is preliminary data.</text>
</comment>
<reference evidence="6 7" key="1">
    <citation type="journal article" date="2018" name="MBio">
        <title>Comparative Genomics Reveals the Core Gene Toolbox for the Fungus-Insect Symbiosis.</title>
        <authorList>
            <person name="Wang Y."/>
            <person name="Stata M."/>
            <person name="Wang W."/>
            <person name="Stajich J.E."/>
            <person name="White M.M."/>
            <person name="Moncalvo J.M."/>
        </authorList>
    </citation>
    <scope>NUCLEOTIDE SEQUENCE [LARGE SCALE GENOMIC DNA]</scope>
    <source>
        <strain evidence="6 7">SWE-8-4</strain>
    </source>
</reference>
<dbReference type="PROSITE" id="PS50082">
    <property type="entry name" value="WD_REPEATS_2"/>
    <property type="match status" value="4"/>
</dbReference>
<dbReference type="AlphaFoldDB" id="A0A2T9YS22"/>
<dbReference type="STRING" id="133385.A0A2T9YS22"/>
<dbReference type="InterPro" id="IPR051246">
    <property type="entry name" value="WDR48"/>
</dbReference>
<feature type="compositionally biased region" description="Basic and acidic residues" evidence="5">
    <location>
        <begin position="1002"/>
        <end position="1029"/>
    </location>
</feature>
<feature type="repeat" description="WD" evidence="4">
    <location>
        <begin position="161"/>
        <end position="192"/>
    </location>
</feature>
<dbReference type="PANTHER" id="PTHR19862">
    <property type="entry name" value="WD REPEAT-CONTAINING PROTEIN 48"/>
    <property type="match status" value="1"/>
</dbReference>
<feature type="repeat" description="WD" evidence="4">
    <location>
        <begin position="205"/>
        <end position="237"/>
    </location>
</feature>
<feature type="repeat" description="WD" evidence="4">
    <location>
        <begin position="260"/>
        <end position="301"/>
    </location>
</feature>
<evidence type="ECO:0000313" key="7">
    <source>
        <dbReference type="Proteomes" id="UP000245383"/>
    </source>
</evidence>
<dbReference type="Pfam" id="PF00400">
    <property type="entry name" value="WD40"/>
    <property type="match status" value="5"/>
</dbReference>
<keyword evidence="3" id="KW-0677">Repeat</keyword>
<dbReference type="SMART" id="SM00320">
    <property type="entry name" value="WD40"/>
    <property type="match status" value="5"/>
</dbReference>
<organism evidence="6 7">
    <name type="scientific">Smittium simulii</name>
    <dbReference type="NCBI Taxonomy" id="133385"/>
    <lineage>
        <taxon>Eukaryota</taxon>
        <taxon>Fungi</taxon>
        <taxon>Fungi incertae sedis</taxon>
        <taxon>Zoopagomycota</taxon>
        <taxon>Kickxellomycotina</taxon>
        <taxon>Harpellomycetes</taxon>
        <taxon>Harpellales</taxon>
        <taxon>Legeriomycetaceae</taxon>
        <taxon>Smittium</taxon>
    </lineage>
</organism>
<dbReference type="CDD" id="cd00200">
    <property type="entry name" value="WD40"/>
    <property type="match status" value="1"/>
</dbReference>
<dbReference type="InterPro" id="IPR021772">
    <property type="entry name" value="WDR48/Bun107"/>
</dbReference>